<proteinExistence type="predicted"/>
<dbReference type="Pfam" id="PF14084">
    <property type="entry name" value="DUF4264"/>
    <property type="match status" value="1"/>
</dbReference>
<dbReference type="EMBL" id="JAUSTP010000001">
    <property type="protein sequence ID" value="MDQ0188580.1"/>
    <property type="molecule type" value="Genomic_DNA"/>
</dbReference>
<dbReference type="PIRSF" id="PIRSF036698">
    <property type="entry name" value="UCP036698"/>
    <property type="match status" value="1"/>
</dbReference>
<organism evidence="1 2">
    <name type="scientific">Alicyclobacillus cycloheptanicus</name>
    <dbReference type="NCBI Taxonomy" id="1457"/>
    <lineage>
        <taxon>Bacteria</taxon>
        <taxon>Bacillati</taxon>
        <taxon>Bacillota</taxon>
        <taxon>Bacilli</taxon>
        <taxon>Bacillales</taxon>
        <taxon>Alicyclobacillaceae</taxon>
        <taxon>Alicyclobacillus</taxon>
    </lineage>
</organism>
<comment type="caution">
    <text evidence="1">The sequence shown here is derived from an EMBL/GenBank/DDBJ whole genome shotgun (WGS) entry which is preliminary data.</text>
</comment>
<evidence type="ECO:0000313" key="1">
    <source>
        <dbReference type="EMBL" id="MDQ0188580.1"/>
    </source>
</evidence>
<gene>
    <name evidence="1" type="ORF">J2S03_000384</name>
</gene>
<dbReference type="RefSeq" id="WP_274455977.1">
    <property type="nucleotide sequence ID" value="NZ_CP067097.1"/>
</dbReference>
<dbReference type="InterPro" id="IPR012190">
    <property type="entry name" value="UCP036698"/>
</dbReference>
<keyword evidence="2" id="KW-1185">Reference proteome</keyword>
<protein>
    <recommendedName>
        <fullName evidence="3">DUF4264 domain-containing protein</fullName>
    </recommendedName>
</protein>
<reference evidence="1 2" key="1">
    <citation type="submission" date="2023-07" db="EMBL/GenBank/DDBJ databases">
        <title>Genomic Encyclopedia of Type Strains, Phase IV (KMG-IV): sequencing the most valuable type-strain genomes for metagenomic binning, comparative biology and taxonomic classification.</title>
        <authorList>
            <person name="Goeker M."/>
        </authorList>
    </citation>
    <scope>NUCLEOTIDE SEQUENCE [LARGE SCALE GENOMIC DNA]</scope>
    <source>
        <strain evidence="1 2">DSM 4006</strain>
    </source>
</reference>
<accession>A0ABT9XE72</accession>
<name>A0ABT9XE72_9BACL</name>
<evidence type="ECO:0008006" key="3">
    <source>
        <dbReference type="Google" id="ProtNLM"/>
    </source>
</evidence>
<sequence>MDDKLSVIGTHICTATDDLYQLVDFLNRNLKDKNVIFGLARVPEEPGKMILTLYRA</sequence>
<evidence type="ECO:0000313" key="2">
    <source>
        <dbReference type="Proteomes" id="UP001232973"/>
    </source>
</evidence>
<dbReference type="Proteomes" id="UP001232973">
    <property type="component" value="Unassembled WGS sequence"/>
</dbReference>